<reference evidence="1" key="2">
    <citation type="submission" date="2022-10" db="EMBL/GenBank/DDBJ databases">
        <authorList>
            <consortium name="ENA_rothamsted_submissions"/>
            <consortium name="culmorum"/>
            <person name="King R."/>
        </authorList>
    </citation>
    <scope>NUCLEOTIDE SEQUENCE</scope>
</reference>
<gene>
    <name evidence="1" type="ORF">PHAECO_LOCUS9218</name>
</gene>
<dbReference type="AlphaFoldDB" id="A0A9N9X436"/>
<accession>A0A9N9X436</accession>
<dbReference type="PANTHER" id="PTHR47018">
    <property type="entry name" value="CXC DOMAIN-CONTAINING PROTEIN-RELATED"/>
    <property type="match status" value="1"/>
</dbReference>
<organism evidence="1 2">
    <name type="scientific">Phaedon cochleariae</name>
    <name type="common">Mustard beetle</name>
    <dbReference type="NCBI Taxonomy" id="80249"/>
    <lineage>
        <taxon>Eukaryota</taxon>
        <taxon>Metazoa</taxon>
        <taxon>Ecdysozoa</taxon>
        <taxon>Arthropoda</taxon>
        <taxon>Hexapoda</taxon>
        <taxon>Insecta</taxon>
        <taxon>Pterygota</taxon>
        <taxon>Neoptera</taxon>
        <taxon>Endopterygota</taxon>
        <taxon>Coleoptera</taxon>
        <taxon>Polyphaga</taxon>
        <taxon>Cucujiformia</taxon>
        <taxon>Chrysomeloidea</taxon>
        <taxon>Chrysomelidae</taxon>
        <taxon>Chrysomelinae</taxon>
        <taxon>Chrysomelini</taxon>
        <taxon>Phaedon</taxon>
    </lineage>
</organism>
<dbReference type="EMBL" id="OU896711">
    <property type="protein sequence ID" value="CAG9822083.1"/>
    <property type="molecule type" value="Genomic_DNA"/>
</dbReference>
<evidence type="ECO:0000313" key="1">
    <source>
        <dbReference type="EMBL" id="CAG9822083.1"/>
    </source>
</evidence>
<dbReference type="PANTHER" id="PTHR47018:SF3">
    <property type="entry name" value="MYCBP-ASSOCIATED PROTEIN"/>
    <property type="match status" value="1"/>
</dbReference>
<dbReference type="OrthoDB" id="5984884at2759"/>
<evidence type="ECO:0000313" key="2">
    <source>
        <dbReference type="Proteomes" id="UP001153737"/>
    </source>
</evidence>
<proteinExistence type="predicted"/>
<sequence>MYEIATCNFPKNLKQRSRTLTTIKGYNKTDENNELLNSSTLEDLMWILASTVEEVFADESTMPARLEPGSTWAAYNSLIIEVKPKNSVQVTAMQNLERINKYLQGNDKKLIVTLDLGLYRPVLQLQMALSQRNWFLVPGDLHIQMAQLGAIGNYIELTGIPEAWVESGLYSETTVKHILDGKPGRRSLKAHIVTVTSLSILLLESFFEKNHYLKEGCSAIAIEMRNIWKTKDRCDITTQSHSMRERLKDLDFPLKLENFFKEKSELSPTFKMVKNYMHMVFSMLAFARSTRNANWNLRIAALDDFTKYFFALDLRNYAFLCAWYISEVRSLEILDHETLTQLKSGNWYPNKSNNPFCCLGVDEALEQENRRLKVLGGIVGITRRQQTLTKYFLASPEIAKLTRQADVVSSSSNKAMHHEVNNAISTRQNRNVIALLQCLSSYTNPFQ</sequence>
<name>A0A9N9X436_PHACE</name>
<protein>
    <submittedName>
        <fullName evidence="1">Uncharacterized protein</fullName>
    </submittedName>
</protein>
<reference evidence="1" key="1">
    <citation type="submission" date="2022-01" db="EMBL/GenBank/DDBJ databases">
        <authorList>
            <person name="King R."/>
        </authorList>
    </citation>
    <scope>NUCLEOTIDE SEQUENCE</scope>
</reference>
<dbReference type="Proteomes" id="UP001153737">
    <property type="component" value="Chromosome 5"/>
</dbReference>
<keyword evidence="2" id="KW-1185">Reference proteome</keyword>